<evidence type="ECO:0000313" key="3">
    <source>
        <dbReference type="Proteomes" id="UP000024635"/>
    </source>
</evidence>
<name>A0A016UF62_9BILA</name>
<sequence length="115" mass="13499">MHYNALRLAEITGERREERVLEVQKKYLQRKSLLVFKTPIEHVWREEIIQKVLMTRLQFWEQSIDGDDGDEAAEQANDAAGVEEDEVELHSDTYHVLTGESDLEYTSDEEDVNFE</sequence>
<dbReference type="Proteomes" id="UP000024635">
    <property type="component" value="Unassembled WGS sequence"/>
</dbReference>
<evidence type="ECO:0000256" key="1">
    <source>
        <dbReference type="SAM" id="MobiDB-lite"/>
    </source>
</evidence>
<keyword evidence="3" id="KW-1185">Reference proteome</keyword>
<protein>
    <submittedName>
        <fullName evidence="2">Uncharacterized protein</fullName>
    </submittedName>
</protein>
<feature type="region of interest" description="Disordered" evidence="1">
    <location>
        <begin position="65"/>
        <end position="89"/>
    </location>
</feature>
<dbReference type="AlphaFoldDB" id="A0A016UF62"/>
<organism evidence="2 3">
    <name type="scientific">Ancylostoma ceylanicum</name>
    <dbReference type="NCBI Taxonomy" id="53326"/>
    <lineage>
        <taxon>Eukaryota</taxon>
        <taxon>Metazoa</taxon>
        <taxon>Ecdysozoa</taxon>
        <taxon>Nematoda</taxon>
        <taxon>Chromadorea</taxon>
        <taxon>Rhabditida</taxon>
        <taxon>Rhabditina</taxon>
        <taxon>Rhabditomorpha</taxon>
        <taxon>Strongyloidea</taxon>
        <taxon>Ancylostomatidae</taxon>
        <taxon>Ancylostomatinae</taxon>
        <taxon>Ancylostoma</taxon>
    </lineage>
</organism>
<dbReference type="EMBL" id="JARK01001379">
    <property type="protein sequence ID" value="EYC13492.1"/>
    <property type="molecule type" value="Genomic_DNA"/>
</dbReference>
<reference evidence="3" key="1">
    <citation type="journal article" date="2015" name="Nat. Genet.">
        <title>The genome and transcriptome of the zoonotic hookworm Ancylostoma ceylanicum identify infection-specific gene families.</title>
        <authorList>
            <person name="Schwarz E.M."/>
            <person name="Hu Y."/>
            <person name="Antoshechkin I."/>
            <person name="Miller M.M."/>
            <person name="Sternberg P.W."/>
            <person name="Aroian R.V."/>
        </authorList>
    </citation>
    <scope>NUCLEOTIDE SEQUENCE</scope>
    <source>
        <strain evidence="3">HY135</strain>
    </source>
</reference>
<dbReference type="OrthoDB" id="5905932at2759"/>
<evidence type="ECO:0000313" key="2">
    <source>
        <dbReference type="EMBL" id="EYC13492.1"/>
    </source>
</evidence>
<comment type="caution">
    <text evidence="2">The sequence shown here is derived from an EMBL/GenBank/DDBJ whole genome shotgun (WGS) entry which is preliminary data.</text>
</comment>
<accession>A0A016UF62</accession>
<gene>
    <name evidence="2" type="primary">Acey_s0043.g745</name>
    <name evidence="2" type="ORF">Y032_0043g745</name>
</gene>
<proteinExistence type="predicted"/>